<feature type="region of interest" description="Disordered" evidence="1">
    <location>
        <begin position="1"/>
        <end position="20"/>
    </location>
</feature>
<sequence length="80" mass="8788">MTTSYRTRSKKPNTEHPGEQALLDHLRSGWWAGSRGSTPLLKTAARNARGQMSTGPAHPRRAGGVMAVVHVVDDTNYHDH</sequence>
<evidence type="ECO:0000256" key="1">
    <source>
        <dbReference type="SAM" id="MobiDB-lite"/>
    </source>
</evidence>
<dbReference type="EMBL" id="FZMO01000289">
    <property type="protein sequence ID" value="SNQ49648.1"/>
    <property type="molecule type" value="Genomic_DNA"/>
</dbReference>
<reference evidence="2 3" key="1">
    <citation type="submission" date="2017-06" db="EMBL/GenBank/DDBJ databases">
        <authorList>
            <person name="Kim H.J."/>
            <person name="Triplett B.A."/>
        </authorList>
    </citation>
    <scope>NUCLEOTIDE SEQUENCE [LARGE SCALE GENOMIC DNA]</scope>
    <source>
        <strain evidence="2">FRACA_ARgP5</strain>
    </source>
</reference>
<evidence type="ECO:0000313" key="2">
    <source>
        <dbReference type="EMBL" id="SNQ49648.1"/>
    </source>
</evidence>
<protein>
    <submittedName>
        <fullName evidence="2">Uncharacterized protein</fullName>
    </submittedName>
</protein>
<dbReference type="Proteomes" id="UP000234331">
    <property type="component" value="Unassembled WGS sequence"/>
</dbReference>
<accession>A0A2I2KVG9</accession>
<proteinExistence type="predicted"/>
<evidence type="ECO:0000313" key="3">
    <source>
        <dbReference type="Proteomes" id="UP000234331"/>
    </source>
</evidence>
<gene>
    <name evidence="2" type="ORF">FRACA_3590007</name>
</gene>
<dbReference type="AlphaFoldDB" id="A0A2I2KVG9"/>
<organism evidence="2 3">
    <name type="scientific">Frankia canadensis</name>
    <dbReference type="NCBI Taxonomy" id="1836972"/>
    <lineage>
        <taxon>Bacteria</taxon>
        <taxon>Bacillati</taxon>
        <taxon>Actinomycetota</taxon>
        <taxon>Actinomycetes</taxon>
        <taxon>Frankiales</taxon>
        <taxon>Frankiaceae</taxon>
        <taxon>Frankia</taxon>
    </lineage>
</organism>
<name>A0A2I2KVG9_9ACTN</name>
<keyword evidence="3" id="KW-1185">Reference proteome</keyword>